<organism evidence="2">
    <name type="scientific">uncultured Anaerotruncus sp</name>
    <dbReference type="NCBI Taxonomy" id="905011"/>
    <lineage>
        <taxon>Bacteria</taxon>
        <taxon>Bacillati</taxon>
        <taxon>Bacillota</taxon>
        <taxon>Clostridia</taxon>
        <taxon>Eubacteriales</taxon>
        <taxon>Oscillospiraceae</taxon>
        <taxon>Anaerotruncus</taxon>
        <taxon>environmental samples</taxon>
    </lineage>
</organism>
<sequence>MDFDPQFWVQILIYAVSFGVVYGQITTRIKYLEQKVDKHNEVVERMAMAERDIKSAHRRIDEMREELP</sequence>
<evidence type="ECO:0000256" key="1">
    <source>
        <dbReference type="SAM" id="Phobius"/>
    </source>
</evidence>
<keyword evidence="1" id="KW-0812">Transmembrane</keyword>
<keyword evidence="1" id="KW-1133">Transmembrane helix</keyword>
<gene>
    <name evidence="2" type="ORF">SAMEA3545359_00310</name>
</gene>
<proteinExistence type="predicted"/>
<dbReference type="EMBL" id="FMHG01000001">
    <property type="protein sequence ID" value="SCJ42653.1"/>
    <property type="molecule type" value="Genomic_DNA"/>
</dbReference>
<accession>A0A1C6GBI3</accession>
<dbReference type="AlphaFoldDB" id="A0A1C6GBI3"/>
<feature type="transmembrane region" description="Helical" evidence="1">
    <location>
        <begin position="6"/>
        <end position="25"/>
    </location>
</feature>
<name>A0A1C6GBI3_9FIRM</name>
<protein>
    <submittedName>
        <fullName evidence="2">Uncharacterized protein</fullName>
    </submittedName>
</protein>
<keyword evidence="1" id="KW-0472">Membrane</keyword>
<evidence type="ECO:0000313" key="2">
    <source>
        <dbReference type="EMBL" id="SCJ42653.1"/>
    </source>
</evidence>
<reference evidence="2" key="1">
    <citation type="submission" date="2015-09" db="EMBL/GenBank/DDBJ databases">
        <authorList>
            <consortium name="Pathogen Informatics"/>
        </authorList>
    </citation>
    <scope>NUCLEOTIDE SEQUENCE</scope>
    <source>
        <strain evidence="2">2789STDY5834896</strain>
    </source>
</reference>